<dbReference type="InterPro" id="IPR046342">
    <property type="entry name" value="CBS_dom_sf"/>
</dbReference>
<accession>A0A1E1KQ61</accession>
<dbReference type="AlphaFoldDB" id="A0A1E1KQ61"/>
<reference evidence="2" key="1">
    <citation type="submission" date="2016-03" db="EMBL/GenBank/DDBJ databases">
        <authorList>
            <person name="Guldener U."/>
        </authorList>
    </citation>
    <scope>NUCLEOTIDE SEQUENCE [LARGE SCALE GENOMIC DNA]</scope>
    <source>
        <strain evidence="2">04CH-RAC-A.6.1</strain>
    </source>
</reference>
<organism evidence="1 2">
    <name type="scientific">Rhynchosporium agropyri</name>
    <dbReference type="NCBI Taxonomy" id="914238"/>
    <lineage>
        <taxon>Eukaryota</taxon>
        <taxon>Fungi</taxon>
        <taxon>Dikarya</taxon>
        <taxon>Ascomycota</taxon>
        <taxon>Pezizomycotina</taxon>
        <taxon>Leotiomycetes</taxon>
        <taxon>Helotiales</taxon>
        <taxon>Ploettnerulaceae</taxon>
        <taxon>Rhynchosporium</taxon>
    </lineage>
</organism>
<dbReference type="OrthoDB" id="44789at2759"/>
<gene>
    <name evidence="1" type="ORF">RAG0_08295</name>
</gene>
<evidence type="ECO:0000313" key="2">
    <source>
        <dbReference type="Proteomes" id="UP000178912"/>
    </source>
</evidence>
<name>A0A1E1KQ61_9HELO</name>
<evidence type="ECO:0008006" key="3">
    <source>
        <dbReference type="Google" id="ProtNLM"/>
    </source>
</evidence>
<dbReference type="Proteomes" id="UP000178912">
    <property type="component" value="Unassembled WGS sequence"/>
</dbReference>
<protein>
    <recommendedName>
        <fullName evidence="3">CBS domain-containing protein</fullName>
    </recommendedName>
</protein>
<keyword evidence="2" id="KW-1185">Reference proteome</keyword>
<sequence>MKEISLDVGSEYKVAKSTLVTKLSQLKARGLMDAGLVLVDSYKILHACLAQAELEFALTEDGILYDNEVVDILGVISTFIDRTPLTVCAKAPMEYAVELFGKLGLKHLIIVEEGSSAVVGVLIKKRLVIFLESLDR</sequence>
<evidence type="ECO:0000313" key="1">
    <source>
        <dbReference type="EMBL" id="CZT00143.1"/>
    </source>
</evidence>
<dbReference type="EMBL" id="FJUX01000043">
    <property type="protein sequence ID" value="CZT00143.1"/>
    <property type="molecule type" value="Genomic_DNA"/>
</dbReference>
<proteinExistence type="predicted"/>
<dbReference type="SUPFAM" id="SSF54631">
    <property type="entry name" value="CBS-domain pair"/>
    <property type="match status" value="1"/>
</dbReference>